<comment type="caution">
    <text evidence="1">The sequence shown here is derived from an EMBL/GenBank/DDBJ whole genome shotgun (WGS) entry which is preliminary data.</text>
</comment>
<keyword evidence="2" id="KW-1185">Reference proteome</keyword>
<organism evidence="1 2">
    <name type="scientific">Smallanthus sonchifolius</name>
    <dbReference type="NCBI Taxonomy" id="185202"/>
    <lineage>
        <taxon>Eukaryota</taxon>
        <taxon>Viridiplantae</taxon>
        <taxon>Streptophyta</taxon>
        <taxon>Embryophyta</taxon>
        <taxon>Tracheophyta</taxon>
        <taxon>Spermatophyta</taxon>
        <taxon>Magnoliopsida</taxon>
        <taxon>eudicotyledons</taxon>
        <taxon>Gunneridae</taxon>
        <taxon>Pentapetalae</taxon>
        <taxon>asterids</taxon>
        <taxon>campanulids</taxon>
        <taxon>Asterales</taxon>
        <taxon>Asteraceae</taxon>
        <taxon>Asteroideae</taxon>
        <taxon>Heliantheae alliance</taxon>
        <taxon>Millerieae</taxon>
        <taxon>Smallanthus</taxon>
    </lineage>
</organism>
<dbReference type="Proteomes" id="UP001056120">
    <property type="component" value="Linkage Group LG10"/>
</dbReference>
<dbReference type="EMBL" id="CM042027">
    <property type="protein sequence ID" value="KAI3800986.1"/>
    <property type="molecule type" value="Genomic_DNA"/>
</dbReference>
<gene>
    <name evidence="1" type="ORF">L1987_29086</name>
</gene>
<sequence length="199" mass="23260">MDSFSTRILDIDIENARTKKMYKSLEKRLISAVIQKEAADKEKLQKQAALAYEKSQMEKLVQESKKLKQQSMENLKLEKFLINRGHVVNMLKEEVSCKCQDVNMLKEELEDYQDESKISLTKDYLSPIIQKMVQKQNCKCYKCHNILKGVKGRFVGSKAEMKTKKMCKSWINSSKKKEMKKWILGEITEAVADYEDNIF</sequence>
<accession>A0ACB9I079</accession>
<proteinExistence type="predicted"/>
<evidence type="ECO:0000313" key="1">
    <source>
        <dbReference type="EMBL" id="KAI3800986.1"/>
    </source>
</evidence>
<reference evidence="2" key="1">
    <citation type="journal article" date="2022" name="Mol. Ecol. Resour.">
        <title>The genomes of chicory, endive, great burdock and yacon provide insights into Asteraceae palaeo-polyploidization history and plant inulin production.</title>
        <authorList>
            <person name="Fan W."/>
            <person name="Wang S."/>
            <person name="Wang H."/>
            <person name="Wang A."/>
            <person name="Jiang F."/>
            <person name="Liu H."/>
            <person name="Zhao H."/>
            <person name="Xu D."/>
            <person name="Zhang Y."/>
        </authorList>
    </citation>
    <scope>NUCLEOTIDE SEQUENCE [LARGE SCALE GENOMIC DNA]</scope>
    <source>
        <strain evidence="2">cv. Yunnan</strain>
    </source>
</reference>
<protein>
    <submittedName>
        <fullName evidence="1">Uncharacterized protein</fullName>
    </submittedName>
</protein>
<reference evidence="1 2" key="2">
    <citation type="journal article" date="2022" name="Mol. Ecol. Resour.">
        <title>The genomes of chicory, endive, great burdock and yacon provide insights into Asteraceae paleo-polyploidization history and plant inulin production.</title>
        <authorList>
            <person name="Fan W."/>
            <person name="Wang S."/>
            <person name="Wang H."/>
            <person name="Wang A."/>
            <person name="Jiang F."/>
            <person name="Liu H."/>
            <person name="Zhao H."/>
            <person name="Xu D."/>
            <person name="Zhang Y."/>
        </authorList>
    </citation>
    <scope>NUCLEOTIDE SEQUENCE [LARGE SCALE GENOMIC DNA]</scope>
    <source>
        <strain evidence="2">cv. Yunnan</strain>
        <tissue evidence="1">Leaves</tissue>
    </source>
</reference>
<name>A0ACB9I079_9ASTR</name>
<evidence type="ECO:0000313" key="2">
    <source>
        <dbReference type="Proteomes" id="UP001056120"/>
    </source>
</evidence>